<dbReference type="EMBL" id="EF101928">
    <property type="protein sequence ID" value="ABT16390.1"/>
    <property type="molecule type" value="Genomic_DNA"/>
</dbReference>
<dbReference type="Proteomes" id="UP000202420">
    <property type="component" value="Segment"/>
</dbReference>
<keyword evidence="2" id="KW-1185">Reference proteome</keyword>
<dbReference type="RefSeq" id="YP_001426737.1">
    <property type="nucleotide sequence ID" value="NC_008724.1"/>
</dbReference>
<organism evidence="1 2">
    <name type="scientific">Chlorovirus heliozoae</name>
    <dbReference type="NCBI Taxonomy" id="322019"/>
    <lineage>
        <taxon>Viruses</taxon>
        <taxon>Varidnaviria</taxon>
        <taxon>Bamfordvirae</taxon>
        <taxon>Nucleocytoviricota</taxon>
        <taxon>Megaviricetes</taxon>
        <taxon>Algavirales</taxon>
        <taxon>Phycodnaviridae</taxon>
        <taxon>Chlorovirus</taxon>
    </lineage>
</organism>
<reference evidence="1 2" key="1">
    <citation type="submission" date="2006-09" db="EMBL/GenBank/DDBJ databases">
        <title>Sequence and annotation of the 288-kb ATCV-1 virus that infects an endosymbiotic Chlorella strain of the heliozoon Acanthocystis turfacea.</title>
        <authorList>
            <person name="Fitzgerald L.A."/>
            <person name="Graves M.V."/>
            <person name="Li X."/>
            <person name="Pfitzner A.J.P."/>
            <person name="Hartigan J."/>
            <person name="Van Etten J.L."/>
        </authorList>
    </citation>
    <scope>NUCLEOTIDE SEQUENCE [LARGE SCALE GENOMIC DNA]</scope>
    <source>
        <strain evidence="1 2">ATCV-1</strain>
    </source>
</reference>
<dbReference type="GeneID" id="5470266"/>
<proteinExistence type="predicted"/>
<name>A7K8L6_9PHYC</name>
<evidence type="ECO:0000313" key="2">
    <source>
        <dbReference type="Proteomes" id="UP000202420"/>
    </source>
</evidence>
<protein>
    <submittedName>
        <fullName evidence="1">Uncharacterized protein Z256R</fullName>
    </submittedName>
</protein>
<gene>
    <name evidence="1" type="primary">Z256R</name>
    <name evidence="1" type="ORF">ATCV1_Z256R</name>
</gene>
<evidence type="ECO:0000313" key="1">
    <source>
        <dbReference type="EMBL" id="ABT16390.1"/>
    </source>
</evidence>
<accession>A7K8L6</accession>
<dbReference type="KEGG" id="vg:5470266"/>
<sequence length="103" mass="11874">MKSFVILRSPVRSWLGPKYQGPIAQLGERKTEVFGISPIRQHRLVRSRPGVLRTSPLMRAWVRIPLLPFLIYHICAVSNPNQLCNHSIKNAQKQTYEVLGEKR</sequence>